<gene>
    <name evidence="1" type="ORF">CD589_02500</name>
</gene>
<protein>
    <submittedName>
        <fullName evidence="1">Uncharacterized protein</fullName>
    </submittedName>
</protein>
<reference evidence="1" key="1">
    <citation type="submission" date="2018-07" db="EMBL/GenBank/DDBJ databases">
        <authorList>
            <consortium name="PulseNet: The National Subtyping Network for Foodborne Disease Surveillance"/>
            <person name="Tarr C.L."/>
            <person name="Trees E."/>
            <person name="Katz L.S."/>
            <person name="Carleton-Romer H.A."/>
            <person name="Stroika S."/>
            <person name="Kucerova Z."/>
            <person name="Roache K.F."/>
            <person name="Sabol A.L."/>
            <person name="Besser J."/>
            <person name="Gerner-Smidt P."/>
        </authorList>
    </citation>
    <scope>NUCLEOTIDE SEQUENCE</scope>
    <source>
        <strain evidence="1">PNUSAS015303</strain>
    </source>
</reference>
<proteinExistence type="predicted"/>
<dbReference type="EMBL" id="AAGWON010000001">
    <property type="protein sequence ID" value="EBS7732396.1"/>
    <property type="molecule type" value="Genomic_DNA"/>
</dbReference>
<dbReference type="AlphaFoldDB" id="A0A5V0NLZ7"/>
<name>A0A5V0NLZ7_SALER</name>
<sequence>MAIYIKSPPPQPPQLPDIDPLAIAGLFGSIPAGPMEEISDFNAALMGFMRCTGNVPNEPDPKWPWGTVWTISSKGVGSTGRRYIPVVLEQGEVTYQLFYATSGSLYSRGGIWLTGWGKWMKIWSQA</sequence>
<accession>A0A5V0NLZ7</accession>
<evidence type="ECO:0000313" key="1">
    <source>
        <dbReference type="EMBL" id="EBS7732396.1"/>
    </source>
</evidence>
<organism evidence="1">
    <name type="scientific">Salmonella enterica</name>
    <name type="common">Salmonella choleraesuis</name>
    <dbReference type="NCBI Taxonomy" id="28901"/>
    <lineage>
        <taxon>Bacteria</taxon>
        <taxon>Pseudomonadati</taxon>
        <taxon>Pseudomonadota</taxon>
        <taxon>Gammaproteobacteria</taxon>
        <taxon>Enterobacterales</taxon>
        <taxon>Enterobacteriaceae</taxon>
        <taxon>Salmonella</taxon>
    </lineage>
</organism>
<comment type="caution">
    <text evidence="1">The sequence shown here is derived from an EMBL/GenBank/DDBJ whole genome shotgun (WGS) entry which is preliminary data.</text>
</comment>